<gene>
    <name evidence="2" type="ORF">Y5W_02485</name>
</gene>
<evidence type="ECO:0000256" key="1">
    <source>
        <dbReference type="SAM" id="Phobius"/>
    </source>
</evidence>
<feature type="transmembrane region" description="Helical" evidence="1">
    <location>
        <begin position="44"/>
        <end position="65"/>
    </location>
</feature>
<feature type="transmembrane region" description="Helical" evidence="1">
    <location>
        <begin position="77"/>
        <end position="97"/>
    </location>
</feature>
<evidence type="ECO:0000313" key="2">
    <source>
        <dbReference type="EMBL" id="MBF5057191.1"/>
    </source>
</evidence>
<keyword evidence="3" id="KW-1185">Reference proteome</keyword>
<keyword evidence="1" id="KW-0472">Membrane</keyword>
<reference evidence="2 3" key="1">
    <citation type="submission" date="2012-09" db="EMBL/GenBank/DDBJ databases">
        <title>Genome Sequence of alkane-degrading Bacterium Alcanivorax sp. 521-1.</title>
        <authorList>
            <person name="Lai Q."/>
            <person name="Shao Z."/>
        </authorList>
    </citation>
    <scope>NUCLEOTIDE SEQUENCE [LARGE SCALE GENOMIC DNA]</scope>
    <source>
        <strain evidence="2 3">521-1</strain>
    </source>
</reference>
<comment type="caution">
    <text evidence="2">The sequence shown here is derived from an EMBL/GenBank/DDBJ whole genome shotgun (WGS) entry which is preliminary data.</text>
</comment>
<dbReference type="RefSeq" id="WP_194865479.1">
    <property type="nucleotide sequence ID" value="NZ_ARXX01000038.1"/>
</dbReference>
<evidence type="ECO:0008006" key="4">
    <source>
        <dbReference type="Google" id="ProtNLM"/>
    </source>
</evidence>
<name>A0ABS0AST5_9GAMM</name>
<sequence length="137" mass="14184">MPWQSLKLALWFNAVGTALLGLCLLAASAPLAGLFGAYPGAVPAAVMTGAGVVCLLFAADLAWVARRADAHPGLIRVLTLADAALVLALPVVMLFAAPRLSSWGQLLLADLALITAFLVWCQWRGLGGLPAAPASRR</sequence>
<evidence type="ECO:0000313" key="3">
    <source>
        <dbReference type="Proteomes" id="UP000662703"/>
    </source>
</evidence>
<dbReference type="Proteomes" id="UP000662703">
    <property type="component" value="Unassembled WGS sequence"/>
</dbReference>
<accession>A0ABS0AST5</accession>
<proteinExistence type="predicted"/>
<keyword evidence="1" id="KW-1133">Transmembrane helix</keyword>
<protein>
    <recommendedName>
        <fullName evidence="4">Sodium:proton antiporter</fullName>
    </recommendedName>
</protein>
<keyword evidence="1" id="KW-0812">Transmembrane</keyword>
<dbReference type="EMBL" id="ARXX01000038">
    <property type="protein sequence ID" value="MBF5057191.1"/>
    <property type="molecule type" value="Genomic_DNA"/>
</dbReference>
<organism evidence="2 3">
    <name type="scientific">Alloalcanivorax profundimaris</name>
    <dbReference type="NCBI Taxonomy" id="2735259"/>
    <lineage>
        <taxon>Bacteria</taxon>
        <taxon>Pseudomonadati</taxon>
        <taxon>Pseudomonadota</taxon>
        <taxon>Gammaproteobacteria</taxon>
        <taxon>Oceanospirillales</taxon>
        <taxon>Alcanivoracaceae</taxon>
        <taxon>Alloalcanivorax</taxon>
    </lineage>
</organism>
<feature type="transmembrane region" description="Helical" evidence="1">
    <location>
        <begin position="103"/>
        <end position="121"/>
    </location>
</feature>